<dbReference type="OrthoDB" id="301912at2"/>
<reference evidence="2 3" key="1">
    <citation type="submission" date="2018-07" db="EMBL/GenBank/DDBJ databases">
        <title>Comparative genomes isolates from brazilian mangrove.</title>
        <authorList>
            <person name="De Araujo J.E."/>
            <person name="Taketani R.G."/>
            <person name="Silva M.C.P."/>
            <person name="Lourenco M.V."/>
            <person name="Oliveira V.M."/>
            <person name="Andreote F.D."/>
        </authorList>
    </citation>
    <scope>NUCLEOTIDE SEQUENCE [LARGE SCALE GENOMIC DNA]</scope>
    <source>
        <strain evidence="2 3">HEX PRIS-MGV</strain>
    </source>
</reference>
<dbReference type="EMBL" id="QPEX01000010">
    <property type="protein sequence ID" value="RCS54258.1"/>
    <property type="molecule type" value="Genomic_DNA"/>
</dbReference>
<gene>
    <name evidence="2" type="ORF">DTL42_03685</name>
</gene>
<feature type="region of interest" description="Disordered" evidence="1">
    <location>
        <begin position="52"/>
        <end position="82"/>
    </location>
</feature>
<feature type="compositionally biased region" description="Low complexity" evidence="1">
    <location>
        <begin position="58"/>
        <end position="69"/>
    </location>
</feature>
<feature type="compositionally biased region" description="Basic residues" evidence="1">
    <location>
        <begin position="122"/>
        <end position="131"/>
    </location>
</feature>
<evidence type="ECO:0000313" key="3">
    <source>
        <dbReference type="Proteomes" id="UP000253562"/>
    </source>
</evidence>
<evidence type="ECO:0000313" key="2">
    <source>
        <dbReference type="EMBL" id="RCS54258.1"/>
    </source>
</evidence>
<sequence length="131" mass="14468">MNSYTLTAEHWQAAIEVPKEIALDLNAPLNLRLQASRMVQAMVKMILKETKDREAVEAAAQSQTQQTATPPGIASSDLGEDHSVTIANRDNVREPFSLHTPLAAATATETAETHPRYIGRAGPRKLRRKRK</sequence>
<feature type="region of interest" description="Disordered" evidence="1">
    <location>
        <begin position="98"/>
        <end position="131"/>
    </location>
</feature>
<proteinExistence type="predicted"/>
<protein>
    <submittedName>
        <fullName evidence="2">Uncharacterized protein</fullName>
    </submittedName>
</protein>
<dbReference type="RefSeq" id="WP_114367324.1">
    <property type="nucleotide sequence ID" value="NZ_QPEX01000010.1"/>
</dbReference>
<name>A0A368KV35_9BACT</name>
<dbReference type="Proteomes" id="UP000253562">
    <property type="component" value="Unassembled WGS sequence"/>
</dbReference>
<feature type="compositionally biased region" description="Low complexity" evidence="1">
    <location>
        <begin position="98"/>
        <end position="110"/>
    </location>
</feature>
<evidence type="ECO:0000256" key="1">
    <source>
        <dbReference type="SAM" id="MobiDB-lite"/>
    </source>
</evidence>
<organism evidence="2 3">
    <name type="scientific">Bremerella cremea</name>
    <dbReference type="NCBI Taxonomy" id="1031537"/>
    <lineage>
        <taxon>Bacteria</taxon>
        <taxon>Pseudomonadati</taxon>
        <taxon>Planctomycetota</taxon>
        <taxon>Planctomycetia</taxon>
        <taxon>Pirellulales</taxon>
        <taxon>Pirellulaceae</taxon>
        <taxon>Bremerella</taxon>
    </lineage>
</organism>
<accession>A0A368KV35</accession>
<comment type="caution">
    <text evidence="2">The sequence shown here is derived from an EMBL/GenBank/DDBJ whole genome shotgun (WGS) entry which is preliminary data.</text>
</comment>
<dbReference type="AlphaFoldDB" id="A0A368KV35"/>